<dbReference type="EMBL" id="CP071502">
    <property type="protein sequence ID" value="QSX37346.1"/>
    <property type="molecule type" value="Genomic_DNA"/>
</dbReference>
<evidence type="ECO:0008006" key="3">
    <source>
        <dbReference type="Google" id="ProtNLM"/>
    </source>
</evidence>
<sequence length="119" mass="13567">MEYNEISKTLNGLNCRSNFTIHQVTEYMLPGLKEPLYLHKEGKTALLVIRPAFELFAGELAGLAGVHAKYDYHHNAQMTRFPTRLHKSLTETHYGLAFSFDDSEAVRLFIERLIAIVKG</sequence>
<evidence type="ECO:0000313" key="1">
    <source>
        <dbReference type="EMBL" id="QSX37346.1"/>
    </source>
</evidence>
<dbReference type="Proteomes" id="UP000663207">
    <property type="component" value="Chromosome"/>
</dbReference>
<proteinExistence type="predicted"/>
<dbReference type="Gene3D" id="3.90.1150.40">
    <property type="entry name" value="Protein of unknown function DUF2002"/>
    <property type="match status" value="1"/>
</dbReference>
<reference evidence="1 2" key="1">
    <citation type="submission" date="2021-03" db="EMBL/GenBank/DDBJ databases">
        <title>Novel species identification of genus Shewanella.</title>
        <authorList>
            <person name="Liu G."/>
            <person name="Zhang Q."/>
        </authorList>
    </citation>
    <scope>NUCLEOTIDE SEQUENCE [LARGE SCALE GENOMIC DNA]</scope>
    <source>
        <strain evidence="1 2">FJAT-52962</strain>
    </source>
</reference>
<dbReference type="RefSeq" id="WP_207380584.1">
    <property type="nucleotide sequence ID" value="NZ_CP071502.1"/>
</dbReference>
<accession>A0ABX7R2F6</accession>
<gene>
    <name evidence="1" type="ORF">JYB85_00345</name>
</gene>
<evidence type="ECO:0000313" key="2">
    <source>
        <dbReference type="Proteomes" id="UP000663207"/>
    </source>
</evidence>
<name>A0ABX7R2F6_9GAMM</name>
<keyword evidence="2" id="KW-1185">Reference proteome</keyword>
<protein>
    <recommendedName>
        <fullName evidence="3">YdhG-like domain-containing protein</fullName>
    </recommendedName>
</protein>
<organism evidence="1 2">
    <name type="scientific">Shewanella sedimentimangrovi</name>
    <dbReference type="NCBI Taxonomy" id="2814293"/>
    <lineage>
        <taxon>Bacteria</taxon>
        <taxon>Pseudomonadati</taxon>
        <taxon>Pseudomonadota</taxon>
        <taxon>Gammaproteobacteria</taxon>
        <taxon>Alteromonadales</taxon>
        <taxon>Shewanellaceae</taxon>
        <taxon>Shewanella</taxon>
    </lineage>
</organism>